<dbReference type="Proteomes" id="UP001519287">
    <property type="component" value="Unassembled WGS sequence"/>
</dbReference>
<evidence type="ECO:0000313" key="5">
    <source>
        <dbReference type="EMBL" id="MBP1996329.1"/>
    </source>
</evidence>
<dbReference type="SUPFAM" id="SSF56214">
    <property type="entry name" value="4'-phosphopantetheinyl transferase"/>
    <property type="match status" value="2"/>
</dbReference>
<accession>A0ABS4JC66</accession>
<organism evidence="5 6">
    <name type="scientific">Paenibacillus eucommiae</name>
    <dbReference type="NCBI Taxonomy" id="1355755"/>
    <lineage>
        <taxon>Bacteria</taxon>
        <taxon>Bacillati</taxon>
        <taxon>Bacillota</taxon>
        <taxon>Bacilli</taxon>
        <taxon>Bacillales</taxon>
        <taxon>Paenibacillaceae</taxon>
        <taxon>Paenibacillus</taxon>
    </lineage>
</organism>
<reference evidence="5 6" key="1">
    <citation type="submission" date="2021-03" db="EMBL/GenBank/DDBJ databases">
        <title>Genomic Encyclopedia of Type Strains, Phase IV (KMG-IV): sequencing the most valuable type-strain genomes for metagenomic binning, comparative biology and taxonomic classification.</title>
        <authorList>
            <person name="Goeker M."/>
        </authorList>
    </citation>
    <scope>NUCLEOTIDE SEQUENCE [LARGE SCALE GENOMIC DNA]</scope>
    <source>
        <strain evidence="5 6">DSM 26048</strain>
    </source>
</reference>
<feature type="domain" description="4'-phosphopantetheinyl transferase N-terminal" evidence="4">
    <location>
        <begin position="13"/>
        <end position="95"/>
    </location>
</feature>
<dbReference type="GO" id="GO:0016740">
    <property type="term" value="F:transferase activity"/>
    <property type="evidence" value="ECO:0007669"/>
    <property type="project" value="UniProtKB-KW"/>
</dbReference>
<dbReference type="EMBL" id="JAGGLB010000047">
    <property type="protein sequence ID" value="MBP1996329.1"/>
    <property type="molecule type" value="Genomic_DNA"/>
</dbReference>
<sequence length="231" mass="27110">MNAFLYAVHLNSHVDFEQILHTLQWQEQQRISRYMRFQDKLNSLISTILIKFLLYKHFNVLSVMEKTVYGRPFVEDPLWHGDFNISHSGCVIVCALTHSGRIGVDIEKINDMDPAVTEQCLSEIELLQWNQKQSSLEKLKLFYRFWTLKESYLKYEGTGIAFVPLKNIAFEIQDEQASRLLQDKALKFCSYPFIGDYVISICSDKMDPPPKVNILQLNTLLSDYLEVFEWR</sequence>
<protein>
    <submittedName>
        <fullName evidence="5">4'-phosphopantetheinyl transferase</fullName>
        <ecNumber evidence="5">2.7.8.-</ecNumber>
    </submittedName>
</protein>
<dbReference type="InterPro" id="IPR055066">
    <property type="entry name" value="AASDHPPT_N"/>
</dbReference>
<evidence type="ECO:0000313" key="6">
    <source>
        <dbReference type="Proteomes" id="UP001519287"/>
    </source>
</evidence>
<feature type="domain" description="4'-phosphopantetheinyl transferase" evidence="3">
    <location>
        <begin position="101"/>
        <end position="202"/>
    </location>
</feature>
<proteinExistence type="inferred from homology"/>
<dbReference type="Pfam" id="PF22624">
    <property type="entry name" value="AASDHPPT_N"/>
    <property type="match status" value="1"/>
</dbReference>
<keyword evidence="6" id="KW-1185">Reference proteome</keyword>
<dbReference type="PANTHER" id="PTHR12215">
    <property type="entry name" value="PHOSPHOPANTETHEINE TRANSFERASE"/>
    <property type="match status" value="1"/>
</dbReference>
<evidence type="ECO:0000256" key="1">
    <source>
        <dbReference type="ARBA" id="ARBA00010990"/>
    </source>
</evidence>
<dbReference type="PANTHER" id="PTHR12215:SF10">
    <property type="entry name" value="L-AMINOADIPATE-SEMIALDEHYDE DEHYDROGENASE-PHOSPHOPANTETHEINYL TRANSFERASE"/>
    <property type="match status" value="1"/>
</dbReference>
<keyword evidence="2 5" id="KW-0808">Transferase</keyword>
<dbReference type="RefSeq" id="WP_209978644.1">
    <property type="nucleotide sequence ID" value="NZ_JAGGLB010000047.1"/>
</dbReference>
<gene>
    <name evidence="5" type="ORF">J2Z66_007975</name>
</gene>
<comment type="caution">
    <text evidence="5">The sequence shown here is derived from an EMBL/GenBank/DDBJ whole genome shotgun (WGS) entry which is preliminary data.</text>
</comment>
<evidence type="ECO:0000256" key="2">
    <source>
        <dbReference type="ARBA" id="ARBA00022679"/>
    </source>
</evidence>
<comment type="similarity">
    <text evidence="1">Belongs to the P-Pant transferase superfamily. Gsp/Sfp/HetI/AcpT family.</text>
</comment>
<evidence type="ECO:0000259" key="3">
    <source>
        <dbReference type="Pfam" id="PF01648"/>
    </source>
</evidence>
<dbReference type="InterPro" id="IPR008278">
    <property type="entry name" value="4-PPantetheinyl_Trfase_dom"/>
</dbReference>
<dbReference type="EC" id="2.7.8.-" evidence="5"/>
<dbReference type="InterPro" id="IPR050559">
    <property type="entry name" value="P-Pant_transferase_sf"/>
</dbReference>
<evidence type="ECO:0000259" key="4">
    <source>
        <dbReference type="Pfam" id="PF22624"/>
    </source>
</evidence>
<name>A0ABS4JC66_9BACL</name>
<dbReference type="InterPro" id="IPR037143">
    <property type="entry name" value="4-PPantetheinyl_Trfase_dom_sf"/>
</dbReference>
<dbReference type="Pfam" id="PF01648">
    <property type="entry name" value="ACPS"/>
    <property type="match status" value="1"/>
</dbReference>
<dbReference type="Gene3D" id="3.90.470.20">
    <property type="entry name" value="4'-phosphopantetheinyl transferase domain"/>
    <property type="match status" value="2"/>
</dbReference>